<evidence type="ECO:0000256" key="3">
    <source>
        <dbReference type="ARBA" id="ARBA00023163"/>
    </source>
</evidence>
<accession>A0A8E2ER99</accession>
<dbReference type="InterPro" id="IPR055129">
    <property type="entry name" value="YEATS_dom"/>
</dbReference>
<keyword evidence="2" id="KW-0805">Transcription regulation</keyword>
<feature type="region of interest" description="Disordered" evidence="6">
    <location>
        <begin position="254"/>
        <end position="276"/>
    </location>
</feature>
<dbReference type="GO" id="GO:0006355">
    <property type="term" value="P:regulation of DNA-templated transcription"/>
    <property type="evidence" value="ECO:0007669"/>
    <property type="project" value="InterPro"/>
</dbReference>
<dbReference type="GO" id="GO:0005634">
    <property type="term" value="C:nucleus"/>
    <property type="evidence" value="ECO:0007669"/>
    <property type="project" value="UniProtKB-SubCell"/>
</dbReference>
<dbReference type="PANTHER" id="PTHR47573:SF1">
    <property type="entry name" value="PROTEIN AF-9 HOMOLOG"/>
    <property type="match status" value="1"/>
</dbReference>
<dbReference type="PROSITE" id="PS51037">
    <property type="entry name" value="YEATS"/>
    <property type="match status" value="1"/>
</dbReference>
<evidence type="ECO:0000256" key="1">
    <source>
        <dbReference type="ARBA" id="ARBA00022408"/>
    </source>
</evidence>
<dbReference type="Proteomes" id="UP000250140">
    <property type="component" value="Unassembled WGS sequence"/>
</dbReference>
<gene>
    <name evidence="8" type="ORF">AOQ84DRAFT_347851</name>
</gene>
<evidence type="ECO:0000313" key="9">
    <source>
        <dbReference type="Proteomes" id="UP000250140"/>
    </source>
</evidence>
<feature type="domain" description="YEATS" evidence="7">
    <location>
        <begin position="9"/>
        <end position="165"/>
    </location>
</feature>
<evidence type="ECO:0000259" key="7">
    <source>
        <dbReference type="PROSITE" id="PS51037"/>
    </source>
</evidence>
<evidence type="ECO:0000313" key="8">
    <source>
        <dbReference type="EMBL" id="OCL03369.1"/>
    </source>
</evidence>
<evidence type="ECO:0000256" key="2">
    <source>
        <dbReference type="ARBA" id="ARBA00023015"/>
    </source>
</evidence>
<dbReference type="InterPro" id="IPR005033">
    <property type="entry name" value="YEATS"/>
</dbReference>
<reference evidence="8 9" key="1">
    <citation type="journal article" date="2016" name="Nat. Commun.">
        <title>Ectomycorrhizal ecology is imprinted in the genome of the dominant symbiotic fungus Cenococcum geophilum.</title>
        <authorList>
            <consortium name="DOE Joint Genome Institute"/>
            <person name="Peter M."/>
            <person name="Kohler A."/>
            <person name="Ohm R.A."/>
            <person name="Kuo A."/>
            <person name="Krutzmann J."/>
            <person name="Morin E."/>
            <person name="Arend M."/>
            <person name="Barry K.W."/>
            <person name="Binder M."/>
            <person name="Choi C."/>
            <person name="Clum A."/>
            <person name="Copeland A."/>
            <person name="Grisel N."/>
            <person name="Haridas S."/>
            <person name="Kipfer T."/>
            <person name="LaButti K."/>
            <person name="Lindquist E."/>
            <person name="Lipzen A."/>
            <person name="Maire R."/>
            <person name="Meier B."/>
            <person name="Mihaltcheva S."/>
            <person name="Molinier V."/>
            <person name="Murat C."/>
            <person name="Poggeler S."/>
            <person name="Quandt C.A."/>
            <person name="Sperisen C."/>
            <person name="Tritt A."/>
            <person name="Tisserant E."/>
            <person name="Crous P.W."/>
            <person name="Henrissat B."/>
            <person name="Nehls U."/>
            <person name="Egli S."/>
            <person name="Spatafora J.W."/>
            <person name="Grigoriev I.V."/>
            <person name="Martin F.M."/>
        </authorList>
    </citation>
    <scope>NUCLEOTIDE SEQUENCE [LARGE SCALE GENOMIC DNA]</scope>
    <source>
        <strain evidence="8 9">CBS 207.34</strain>
    </source>
</reference>
<dbReference type="PANTHER" id="PTHR47573">
    <property type="entry name" value="PROTEIN AF-9 HOMOLOG"/>
    <property type="match status" value="1"/>
</dbReference>
<dbReference type="Pfam" id="PF03366">
    <property type="entry name" value="YEATS"/>
    <property type="match status" value="1"/>
</dbReference>
<protein>
    <recommendedName>
        <fullName evidence="1">Protein AF-9 homolog</fullName>
    </recommendedName>
</protein>
<proteinExistence type="predicted"/>
<name>A0A8E2ER99_9PEZI</name>
<dbReference type="AlphaFoldDB" id="A0A8E2ER99"/>
<comment type="subcellular location">
    <subcellularLocation>
        <location evidence="5">Nucleus</location>
    </subcellularLocation>
</comment>
<dbReference type="OrthoDB" id="16041at2759"/>
<keyword evidence="9" id="KW-1185">Reference proteome</keyword>
<dbReference type="InterPro" id="IPR038704">
    <property type="entry name" value="YEAST_sf"/>
</dbReference>
<keyword evidence="4 5" id="KW-0539">Nucleus</keyword>
<organism evidence="8 9">
    <name type="scientific">Glonium stellatum</name>
    <dbReference type="NCBI Taxonomy" id="574774"/>
    <lineage>
        <taxon>Eukaryota</taxon>
        <taxon>Fungi</taxon>
        <taxon>Dikarya</taxon>
        <taxon>Ascomycota</taxon>
        <taxon>Pezizomycotina</taxon>
        <taxon>Dothideomycetes</taxon>
        <taxon>Pleosporomycetidae</taxon>
        <taxon>Gloniales</taxon>
        <taxon>Gloniaceae</taxon>
        <taxon>Glonium</taxon>
    </lineage>
</organism>
<dbReference type="EMBL" id="KV750756">
    <property type="protein sequence ID" value="OCL03369.1"/>
    <property type="molecule type" value="Genomic_DNA"/>
</dbReference>
<keyword evidence="3" id="KW-0804">Transcription</keyword>
<dbReference type="GO" id="GO:0000785">
    <property type="term" value="C:chromatin"/>
    <property type="evidence" value="ECO:0007669"/>
    <property type="project" value="UniProtKB-ARBA"/>
</dbReference>
<sequence>MPAPSGTKRVKGKRISRNIIIGSEAFTLPKPGDPARPKGIPDEHTTKWTVYVRQPAGDPDMTAWLNKVQFKIFQTYDNPLRTIENPPFEVTETGWGGFMVDIRLHFQSISGEKPQYRHHFLQLERYGDEKQRAKQEAENCVRSEVLEVVEFNEPTEALFDALTSENQWDYLTKGGKKSAAALSASGGPRRGMPGSGERSAQLPERGGEDVAFSKEQEEMLIDKIREAGKEIDAKIKAENQARELVERRLKELRSELGHEASAQATQQASGERVRRR</sequence>
<evidence type="ECO:0000256" key="6">
    <source>
        <dbReference type="SAM" id="MobiDB-lite"/>
    </source>
</evidence>
<evidence type="ECO:0000256" key="4">
    <source>
        <dbReference type="ARBA" id="ARBA00023242"/>
    </source>
</evidence>
<feature type="compositionally biased region" description="Low complexity" evidence="6">
    <location>
        <begin position="180"/>
        <end position="199"/>
    </location>
</feature>
<evidence type="ECO:0000256" key="5">
    <source>
        <dbReference type="PROSITE-ProRule" id="PRU00376"/>
    </source>
</evidence>
<feature type="region of interest" description="Disordered" evidence="6">
    <location>
        <begin position="180"/>
        <end position="214"/>
    </location>
</feature>
<dbReference type="Gene3D" id="2.60.40.1970">
    <property type="entry name" value="YEATS domain"/>
    <property type="match status" value="1"/>
</dbReference>
<feature type="compositionally biased region" description="Basic and acidic residues" evidence="6">
    <location>
        <begin position="205"/>
        <end position="214"/>
    </location>
</feature>